<keyword evidence="1" id="KW-0378">Hydrolase</keyword>
<evidence type="ECO:0000256" key="1">
    <source>
        <dbReference type="ARBA" id="ARBA00022801"/>
    </source>
</evidence>
<dbReference type="PROSITE" id="PS50110">
    <property type="entry name" value="RESPONSE_REGULATORY"/>
    <property type="match status" value="1"/>
</dbReference>
<evidence type="ECO:0000256" key="2">
    <source>
        <dbReference type="PROSITE-ProRule" id="PRU00169"/>
    </source>
</evidence>
<organism evidence="4 5">
    <name type="scientific">Cyanobacterium aponinum 0216</name>
    <dbReference type="NCBI Taxonomy" id="2676140"/>
    <lineage>
        <taxon>Bacteria</taxon>
        <taxon>Bacillati</taxon>
        <taxon>Cyanobacteriota</taxon>
        <taxon>Cyanophyceae</taxon>
        <taxon>Oscillatoriophycideae</taxon>
        <taxon>Chroococcales</taxon>
        <taxon>Geminocystaceae</taxon>
        <taxon>Cyanobacterium</taxon>
    </lineage>
</organism>
<evidence type="ECO:0000313" key="4">
    <source>
        <dbReference type="EMBL" id="MTF39430.1"/>
    </source>
</evidence>
<dbReference type="InterPro" id="IPR036457">
    <property type="entry name" value="PPM-type-like_dom_sf"/>
</dbReference>
<reference evidence="4 5" key="1">
    <citation type="submission" date="2019-11" db="EMBL/GenBank/DDBJ databases">
        <title>Isolation of a new High Light Tolerant Cyanobacteria.</title>
        <authorList>
            <person name="Dobson Z."/>
            <person name="Vaughn N."/>
            <person name="Vaughn M."/>
            <person name="Fromme P."/>
            <person name="Mazor Y."/>
        </authorList>
    </citation>
    <scope>NUCLEOTIDE SEQUENCE [LARGE SCALE GENOMIC DNA]</scope>
    <source>
        <strain evidence="4 5">0216</strain>
    </source>
</reference>
<evidence type="ECO:0000259" key="3">
    <source>
        <dbReference type="PROSITE" id="PS50110"/>
    </source>
</evidence>
<feature type="domain" description="Response regulatory" evidence="3">
    <location>
        <begin position="3"/>
        <end position="119"/>
    </location>
</feature>
<dbReference type="SMART" id="SM00331">
    <property type="entry name" value="PP2C_SIG"/>
    <property type="match status" value="1"/>
</dbReference>
<dbReference type="Gene3D" id="3.60.40.10">
    <property type="entry name" value="PPM-type phosphatase domain"/>
    <property type="match status" value="1"/>
</dbReference>
<dbReference type="RefSeq" id="WP_099436712.1">
    <property type="nucleotide sequence ID" value="NZ_WMIA01000012.1"/>
</dbReference>
<name>A0A844GTS1_9CHRO</name>
<evidence type="ECO:0000313" key="5">
    <source>
        <dbReference type="Proteomes" id="UP000437131"/>
    </source>
</evidence>
<dbReference type="InterPro" id="IPR001932">
    <property type="entry name" value="PPM-type_phosphatase-like_dom"/>
</dbReference>
<comment type="caution">
    <text evidence="4">The sequence shown here is derived from an EMBL/GenBank/DDBJ whole genome shotgun (WGS) entry which is preliminary data.</text>
</comment>
<dbReference type="Gene3D" id="3.40.50.2300">
    <property type="match status" value="1"/>
</dbReference>
<dbReference type="GO" id="GO:0000160">
    <property type="term" value="P:phosphorelay signal transduction system"/>
    <property type="evidence" value="ECO:0007669"/>
    <property type="project" value="InterPro"/>
</dbReference>
<gene>
    <name evidence="4" type="ORF">GGC33_10890</name>
</gene>
<dbReference type="SUPFAM" id="SSF52172">
    <property type="entry name" value="CheY-like"/>
    <property type="match status" value="1"/>
</dbReference>
<dbReference type="PANTHER" id="PTHR43156:SF2">
    <property type="entry name" value="STAGE II SPORULATION PROTEIN E"/>
    <property type="match status" value="1"/>
</dbReference>
<protein>
    <submittedName>
        <fullName evidence="4">SpoIIE family protein phosphatase</fullName>
    </submittedName>
</protein>
<dbReference type="InterPro" id="IPR001789">
    <property type="entry name" value="Sig_transdc_resp-reg_receiver"/>
</dbReference>
<keyword evidence="2" id="KW-0597">Phosphoprotein</keyword>
<dbReference type="Pfam" id="PF00072">
    <property type="entry name" value="Response_reg"/>
    <property type="match status" value="1"/>
</dbReference>
<dbReference type="InterPro" id="IPR052016">
    <property type="entry name" value="Bact_Sigma-Reg"/>
</dbReference>
<sequence>MPQILVIDDDPTIQILLKRAFSSSGYSVQIAGDGQKGIELAEKIKPALIICDWLMPKLSGLEVCQFVKKNPLLNTTFFVLMTSRVSVEDRIQGLDVGADDFICKPIDLQELKARVRAGLRLHQLSKDLEIQKQLLETELNEAAEYVSSLLPDFLDDKNILINYMFIPSLHLGGDIFDYFFLDEQHLVFYLLDISGHGLKAALPSISILNLLRSRRLGILNYYSPCEVLYHLNNNFQMSEKNDKYFTIWYGVLNVKTGNLTYCSAGHPPCVLLLENNREKMNQICLKTLGLPIGMFPNIAYQNASINVGSSANLYLFSDGIYEVKNDQGDILGLDNFVELLCQFNNELNPILNFLKTYHNSSNFSDDLSIIHLKYSQQVLPS</sequence>
<dbReference type="GO" id="GO:0016791">
    <property type="term" value="F:phosphatase activity"/>
    <property type="evidence" value="ECO:0007669"/>
    <property type="project" value="TreeGrafter"/>
</dbReference>
<dbReference type="CDD" id="cd17574">
    <property type="entry name" value="REC_OmpR"/>
    <property type="match status" value="1"/>
</dbReference>
<dbReference type="AlphaFoldDB" id="A0A844GTS1"/>
<dbReference type="InterPro" id="IPR011006">
    <property type="entry name" value="CheY-like_superfamily"/>
</dbReference>
<dbReference type="EMBL" id="WMIA01000012">
    <property type="protein sequence ID" value="MTF39430.1"/>
    <property type="molecule type" value="Genomic_DNA"/>
</dbReference>
<dbReference type="SMART" id="SM00448">
    <property type="entry name" value="REC"/>
    <property type="match status" value="1"/>
</dbReference>
<accession>A0A844GTS1</accession>
<feature type="modified residue" description="4-aspartylphosphate" evidence="2">
    <location>
        <position position="52"/>
    </location>
</feature>
<dbReference type="Proteomes" id="UP000437131">
    <property type="component" value="Unassembled WGS sequence"/>
</dbReference>
<proteinExistence type="predicted"/>
<dbReference type="Pfam" id="PF07228">
    <property type="entry name" value="SpoIIE"/>
    <property type="match status" value="1"/>
</dbReference>
<dbReference type="PANTHER" id="PTHR43156">
    <property type="entry name" value="STAGE II SPORULATION PROTEIN E-RELATED"/>
    <property type="match status" value="1"/>
</dbReference>